<feature type="signal peptide" evidence="1">
    <location>
        <begin position="1"/>
        <end position="23"/>
    </location>
</feature>
<name>A0A6J1E5F1_CUCMO</name>
<protein>
    <submittedName>
        <fullName evidence="3">Uncharacterized protein LOC111429652</fullName>
    </submittedName>
</protein>
<dbReference type="Proteomes" id="UP000504609">
    <property type="component" value="Unplaced"/>
</dbReference>
<organism evidence="2 3">
    <name type="scientific">Cucurbita moschata</name>
    <name type="common">Winter crookneck squash</name>
    <name type="synonym">Cucurbita pepo var. moschata</name>
    <dbReference type="NCBI Taxonomy" id="3662"/>
    <lineage>
        <taxon>Eukaryota</taxon>
        <taxon>Viridiplantae</taxon>
        <taxon>Streptophyta</taxon>
        <taxon>Embryophyta</taxon>
        <taxon>Tracheophyta</taxon>
        <taxon>Spermatophyta</taxon>
        <taxon>Magnoliopsida</taxon>
        <taxon>eudicotyledons</taxon>
        <taxon>Gunneridae</taxon>
        <taxon>Pentapetalae</taxon>
        <taxon>rosids</taxon>
        <taxon>fabids</taxon>
        <taxon>Cucurbitales</taxon>
        <taxon>Cucurbitaceae</taxon>
        <taxon>Cucurbiteae</taxon>
        <taxon>Cucurbita</taxon>
    </lineage>
</organism>
<dbReference type="AlphaFoldDB" id="A0A6J1E5F1"/>
<feature type="chain" id="PRO_5026946118" evidence="1">
    <location>
        <begin position="24"/>
        <end position="105"/>
    </location>
</feature>
<proteinExistence type="predicted"/>
<dbReference type="GeneID" id="111429652"/>
<dbReference type="KEGG" id="cmos:111429652"/>
<dbReference type="RefSeq" id="XP_022921360.1">
    <property type="nucleotide sequence ID" value="XM_023065592.1"/>
</dbReference>
<keyword evidence="2" id="KW-1185">Reference proteome</keyword>
<sequence>MGSSHFLFFFLLFNLFYLLSVHRLQSPPPSTGRPARKYLGSSFSNPESEFLKVEVHEDEFNRPSAKDISSNIPEYEASIDRMGELVYHIDYHGVTTHPNPTPKHP</sequence>
<evidence type="ECO:0000313" key="2">
    <source>
        <dbReference type="Proteomes" id="UP000504609"/>
    </source>
</evidence>
<evidence type="ECO:0000256" key="1">
    <source>
        <dbReference type="SAM" id="SignalP"/>
    </source>
</evidence>
<keyword evidence="1" id="KW-0732">Signal</keyword>
<accession>A0A6J1E5F1</accession>
<gene>
    <name evidence="3" type="primary">LOC111429652</name>
</gene>
<evidence type="ECO:0000313" key="3">
    <source>
        <dbReference type="RefSeq" id="XP_022921360.1"/>
    </source>
</evidence>
<reference evidence="3" key="1">
    <citation type="submission" date="2025-08" db="UniProtKB">
        <authorList>
            <consortium name="RefSeq"/>
        </authorList>
    </citation>
    <scope>IDENTIFICATION</scope>
    <source>
        <tissue evidence="3">Young leaves</tissue>
    </source>
</reference>